<dbReference type="SUPFAM" id="SSF46785">
    <property type="entry name" value="Winged helix' DNA-binding domain"/>
    <property type="match status" value="1"/>
</dbReference>
<dbReference type="PANTHER" id="PTHR30537:SF35">
    <property type="entry name" value="TRANSCRIPTIONAL REGULATORY PROTEIN"/>
    <property type="match status" value="1"/>
</dbReference>
<evidence type="ECO:0000313" key="8">
    <source>
        <dbReference type="Proteomes" id="UP000494222"/>
    </source>
</evidence>
<dbReference type="GO" id="GO:0006351">
    <property type="term" value="P:DNA-templated transcription"/>
    <property type="evidence" value="ECO:0007669"/>
    <property type="project" value="TreeGrafter"/>
</dbReference>
<dbReference type="Pfam" id="PF00126">
    <property type="entry name" value="HTH_1"/>
    <property type="match status" value="1"/>
</dbReference>
<name>A0A6P2L0D6_9BURK</name>
<dbReference type="GO" id="GO:0043565">
    <property type="term" value="F:sequence-specific DNA binding"/>
    <property type="evidence" value="ECO:0007669"/>
    <property type="project" value="TreeGrafter"/>
</dbReference>
<feature type="coiled-coil region" evidence="5">
    <location>
        <begin position="91"/>
        <end position="118"/>
    </location>
</feature>
<feature type="domain" description="HTH lysR-type" evidence="6">
    <location>
        <begin position="31"/>
        <end position="88"/>
    </location>
</feature>
<keyword evidence="3" id="KW-0238">DNA-binding</keyword>
<dbReference type="Gene3D" id="1.10.10.10">
    <property type="entry name" value="Winged helix-like DNA-binding domain superfamily/Winged helix DNA-binding domain"/>
    <property type="match status" value="1"/>
</dbReference>
<evidence type="ECO:0000256" key="5">
    <source>
        <dbReference type="SAM" id="Coils"/>
    </source>
</evidence>
<keyword evidence="2" id="KW-0805">Transcription regulation</keyword>
<dbReference type="Gene3D" id="3.40.190.290">
    <property type="match status" value="1"/>
</dbReference>
<reference evidence="7 8" key="1">
    <citation type="submission" date="2019-09" db="EMBL/GenBank/DDBJ databases">
        <authorList>
            <person name="Depoorter E."/>
        </authorList>
    </citation>
    <scope>NUCLEOTIDE SEQUENCE [LARGE SCALE GENOMIC DNA]</scope>
    <source>
        <strain evidence="7">LMG 24064</strain>
    </source>
</reference>
<dbReference type="AlphaFoldDB" id="A0A6P2L0D6"/>
<dbReference type="PROSITE" id="PS50931">
    <property type="entry name" value="HTH_LYSR"/>
    <property type="match status" value="1"/>
</dbReference>
<gene>
    <name evidence="7" type="ORF">BLA24064_02793</name>
</gene>
<dbReference type="Proteomes" id="UP000494222">
    <property type="component" value="Unassembled WGS sequence"/>
</dbReference>
<evidence type="ECO:0000313" key="7">
    <source>
        <dbReference type="EMBL" id="VWB60419.1"/>
    </source>
</evidence>
<dbReference type="InterPro" id="IPR000847">
    <property type="entry name" value="LysR_HTH_N"/>
</dbReference>
<protein>
    <submittedName>
        <fullName evidence="7">LysR family transcriptional regulator</fullName>
    </submittedName>
</protein>
<dbReference type="Pfam" id="PF03466">
    <property type="entry name" value="LysR_substrate"/>
    <property type="match status" value="1"/>
</dbReference>
<proteinExistence type="inferred from homology"/>
<evidence type="ECO:0000256" key="2">
    <source>
        <dbReference type="ARBA" id="ARBA00023015"/>
    </source>
</evidence>
<evidence type="ECO:0000256" key="4">
    <source>
        <dbReference type="ARBA" id="ARBA00023163"/>
    </source>
</evidence>
<keyword evidence="4" id="KW-0804">Transcription</keyword>
<evidence type="ECO:0000259" key="6">
    <source>
        <dbReference type="PROSITE" id="PS50931"/>
    </source>
</evidence>
<organism evidence="7 8">
    <name type="scientific">Burkholderia latens</name>
    <dbReference type="NCBI Taxonomy" id="488446"/>
    <lineage>
        <taxon>Bacteria</taxon>
        <taxon>Pseudomonadati</taxon>
        <taxon>Pseudomonadota</taxon>
        <taxon>Betaproteobacteria</taxon>
        <taxon>Burkholderiales</taxon>
        <taxon>Burkholderiaceae</taxon>
        <taxon>Burkholderia</taxon>
        <taxon>Burkholderia cepacia complex</taxon>
    </lineage>
</organism>
<accession>A0A6P2L0D6</accession>
<keyword evidence="5" id="KW-0175">Coiled coil</keyword>
<dbReference type="InterPro" id="IPR005119">
    <property type="entry name" value="LysR_subst-bd"/>
</dbReference>
<dbReference type="EMBL" id="CABVPL010000017">
    <property type="protein sequence ID" value="VWB60419.1"/>
    <property type="molecule type" value="Genomic_DNA"/>
</dbReference>
<evidence type="ECO:0000256" key="3">
    <source>
        <dbReference type="ARBA" id="ARBA00023125"/>
    </source>
</evidence>
<dbReference type="SUPFAM" id="SSF53850">
    <property type="entry name" value="Periplasmic binding protein-like II"/>
    <property type="match status" value="1"/>
</dbReference>
<sequence>MHKVNVHSAVSWWVGRVREAPQRRLEETDMDYIDKLRIFRSVVEMRSFTRAADMHGLARPVVSRAVADLEARFGSRLLHRTTRQVSLTETAERIYERCAAVLDELDSLEAQAQSHTREPEGLLRLVAHTTAALNRLVPLIAGFKAAHPQVRLDVTLTERPVDLVGEGYDIGIVVPYMLTSETTVVRLIERIPVVIVATPAYLRAHPRPDTPAALAGHAFVPMSPSLRRPALSFRVDGDTLTVPLDFDISSNSPVFNREMVMHDFGIGVVPKTLVEAELASGALVQLLEDADLVDAFVDIKLAYANRALLPAKVKAFIDYTAAYSGRESGIVPAAA</sequence>
<dbReference type="CDD" id="cd08422">
    <property type="entry name" value="PBP2_CrgA_like"/>
    <property type="match status" value="1"/>
</dbReference>
<evidence type="ECO:0000256" key="1">
    <source>
        <dbReference type="ARBA" id="ARBA00009437"/>
    </source>
</evidence>
<dbReference type="FunFam" id="1.10.10.10:FF:000001">
    <property type="entry name" value="LysR family transcriptional regulator"/>
    <property type="match status" value="1"/>
</dbReference>
<dbReference type="InterPro" id="IPR058163">
    <property type="entry name" value="LysR-type_TF_proteobact-type"/>
</dbReference>
<dbReference type="InterPro" id="IPR036390">
    <property type="entry name" value="WH_DNA-bd_sf"/>
</dbReference>
<dbReference type="InterPro" id="IPR036388">
    <property type="entry name" value="WH-like_DNA-bd_sf"/>
</dbReference>
<dbReference type="PANTHER" id="PTHR30537">
    <property type="entry name" value="HTH-TYPE TRANSCRIPTIONAL REGULATOR"/>
    <property type="match status" value="1"/>
</dbReference>
<comment type="similarity">
    <text evidence="1">Belongs to the LysR transcriptional regulatory family.</text>
</comment>
<dbReference type="GO" id="GO:0003700">
    <property type="term" value="F:DNA-binding transcription factor activity"/>
    <property type="evidence" value="ECO:0007669"/>
    <property type="project" value="InterPro"/>
</dbReference>